<proteinExistence type="predicted"/>
<organism evidence="1">
    <name type="scientific">Oppiella nova</name>
    <dbReference type="NCBI Taxonomy" id="334625"/>
    <lineage>
        <taxon>Eukaryota</taxon>
        <taxon>Metazoa</taxon>
        <taxon>Ecdysozoa</taxon>
        <taxon>Arthropoda</taxon>
        <taxon>Chelicerata</taxon>
        <taxon>Arachnida</taxon>
        <taxon>Acari</taxon>
        <taxon>Acariformes</taxon>
        <taxon>Sarcoptiformes</taxon>
        <taxon>Oribatida</taxon>
        <taxon>Brachypylina</taxon>
        <taxon>Oppioidea</taxon>
        <taxon>Oppiidae</taxon>
        <taxon>Oppiella</taxon>
    </lineage>
</organism>
<dbReference type="Proteomes" id="UP000728032">
    <property type="component" value="Unassembled WGS sequence"/>
</dbReference>
<accession>A0A7R9QYE8</accession>
<gene>
    <name evidence="1" type="ORF">ONB1V03_LOCUS19585</name>
</gene>
<reference evidence="1" key="1">
    <citation type="submission" date="2020-11" db="EMBL/GenBank/DDBJ databases">
        <authorList>
            <person name="Tran Van P."/>
        </authorList>
    </citation>
    <scope>NUCLEOTIDE SEQUENCE</scope>
</reference>
<evidence type="ECO:0000313" key="1">
    <source>
        <dbReference type="EMBL" id="CAD7663025.1"/>
    </source>
</evidence>
<dbReference type="AlphaFoldDB" id="A0A7R9QYE8"/>
<name>A0A7R9QYE8_9ACAR</name>
<keyword evidence="2" id="KW-1185">Reference proteome</keyword>
<dbReference type="EMBL" id="OC945254">
    <property type="protein sequence ID" value="CAD7663025.1"/>
    <property type="molecule type" value="Genomic_DNA"/>
</dbReference>
<dbReference type="OrthoDB" id="5975154at2759"/>
<feature type="non-terminal residue" evidence="1">
    <location>
        <position position="86"/>
    </location>
</feature>
<protein>
    <submittedName>
        <fullName evidence="1">Uncharacterized protein</fullName>
    </submittedName>
</protein>
<feature type="non-terminal residue" evidence="1">
    <location>
        <position position="1"/>
    </location>
</feature>
<sequence>HFRYDGFSLDLQLSGEEGKEEGGDLTPFLPNGEWVLVGAPAKRTLLYYDCWYNNIRGHKYVRTGGAGDKFLGQILRTYLLNGPLLY</sequence>
<evidence type="ECO:0000313" key="2">
    <source>
        <dbReference type="Proteomes" id="UP000728032"/>
    </source>
</evidence>
<dbReference type="EMBL" id="CAJPVJ010030429">
    <property type="protein sequence ID" value="CAG2180162.1"/>
    <property type="molecule type" value="Genomic_DNA"/>
</dbReference>